<feature type="transmembrane region" description="Helical" evidence="6">
    <location>
        <begin position="6"/>
        <end position="25"/>
    </location>
</feature>
<evidence type="ECO:0000313" key="8">
    <source>
        <dbReference type="EMBL" id="OLP61743.1"/>
    </source>
</evidence>
<organism evidence="8 9">
    <name type="scientific">Xaviernesmea oryzae</name>
    <dbReference type="NCBI Taxonomy" id="464029"/>
    <lineage>
        <taxon>Bacteria</taxon>
        <taxon>Pseudomonadati</taxon>
        <taxon>Pseudomonadota</taxon>
        <taxon>Alphaproteobacteria</taxon>
        <taxon>Hyphomicrobiales</taxon>
        <taxon>Rhizobiaceae</taxon>
        <taxon>Rhizobium/Agrobacterium group</taxon>
        <taxon>Xaviernesmea</taxon>
    </lineage>
</organism>
<comment type="caution">
    <text evidence="8">The sequence shown here is derived from an EMBL/GenBank/DDBJ whole genome shotgun (WGS) entry which is preliminary data.</text>
</comment>
<protein>
    <recommendedName>
        <fullName evidence="7">Copper resistance protein D domain-containing protein</fullName>
    </recommendedName>
</protein>
<dbReference type="AlphaFoldDB" id="A0A1Q9B170"/>
<dbReference type="InterPro" id="IPR032694">
    <property type="entry name" value="CopC/D"/>
</dbReference>
<feature type="transmembrane region" description="Helical" evidence="6">
    <location>
        <begin position="230"/>
        <end position="257"/>
    </location>
</feature>
<evidence type="ECO:0000256" key="5">
    <source>
        <dbReference type="ARBA" id="ARBA00023136"/>
    </source>
</evidence>
<evidence type="ECO:0000256" key="2">
    <source>
        <dbReference type="ARBA" id="ARBA00022475"/>
    </source>
</evidence>
<dbReference type="PANTHER" id="PTHR34820:SF4">
    <property type="entry name" value="INNER MEMBRANE PROTEIN YEBZ"/>
    <property type="match status" value="1"/>
</dbReference>
<dbReference type="EMBL" id="MKIP01000031">
    <property type="protein sequence ID" value="OLP61743.1"/>
    <property type="molecule type" value="Genomic_DNA"/>
</dbReference>
<evidence type="ECO:0000256" key="3">
    <source>
        <dbReference type="ARBA" id="ARBA00022692"/>
    </source>
</evidence>
<keyword evidence="5 6" id="KW-0472">Membrane</keyword>
<feature type="transmembrane region" description="Helical" evidence="6">
    <location>
        <begin position="37"/>
        <end position="58"/>
    </location>
</feature>
<feature type="transmembrane region" description="Helical" evidence="6">
    <location>
        <begin position="188"/>
        <end position="210"/>
    </location>
</feature>
<evidence type="ECO:0000256" key="6">
    <source>
        <dbReference type="SAM" id="Phobius"/>
    </source>
</evidence>
<evidence type="ECO:0000313" key="9">
    <source>
        <dbReference type="Proteomes" id="UP000186364"/>
    </source>
</evidence>
<comment type="subcellular location">
    <subcellularLocation>
        <location evidence="1">Cell membrane</location>
        <topology evidence="1">Multi-pass membrane protein</topology>
    </subcellularLocation>
</comment>
<keyword evidence="4 6" id="KW-1133">Transmembrane helix</keyword>
<dbReference type="Proteomes" id="UP000186364">
    <property type="component" value="Unassembled WGS sequence"/>
</dbReference>
<dbReference type="NCBIfam" id="NF033808">
    <property type="entry name" value="copper_CopD"/>
    <property type="match status" value="1"/>
</dbReference>
<sequence>MLARLLAYGAAFHLWGAQAYLAWLVPTPLRLQLAKRLSPFTRSAAIVALAAILAQLPLRGAVLGEDWSAAISPSILSALLWQTPLGAAWAAQVLTALIVATAACARPAGSKALALAGALLLAGFTLSGHAAMQGSGAAGIAQRANDGLHLLAAGAWTGALMPVLLLLPQLKIADKRAQAQLALMRFSTAGHLAVALAIATCMANAAMTLGAADPDAARVSVLLQPVNGSLYRILLAVKVLVVAFMVGLALVNRYLIVPRLGRRPNADKALALGTAAEIGLAAMVIALVAAFGILDPGNTGSH</sequence>
<dbReference type="GO" id="GO:0005886">
    <property type="term" value="C:plasma membrane"/>
    <property type="evidence" value="ECO:0007669"/>
    <property type="project" value="UniProtKB-SubCell"/>
</dbReference>
<reference evidence="8 9" key="1">
    <citation type="submission" date="2016-09" db="EMBL/GenBank/DDBJ databases">
        <title>Rhizobium sp. nov., a novel species isolated from the rice rhizosphere.</title>
        <authorList>
            <person name="Zhao J."/>
            <person name="Zhang X."/>
        </authorList>
    </citation>
    <scope>NUCLEOTIDE SEQUENCE [LARGE SCALE GENOMIC DNA]</scope>
    <source>
        <strain evidence="8 9">1.7048</strain>
    </source>
</reference>
<gene>
    <name evidence="8" type="ORF">BJF93_08950</name>
</gene>
<keyword evidence="2" id="KW-1003">Cell membrane</keyword>
<dbReference type="Pfam" id="PF05425">
    <property type="entry name" value="CopD"/>
    <property type="match status" value="1"/>
</dbReference>
<evidence type="ECO:0000256" key="1">
    <source>
        <dbReference type="ARBA" id="ARBA00004651"/>
    </source>
</evidence>
<dbReference type="InterPro" id="IPR008457">
    <property type="entry name" value="Cu-R_CopD_dom"/>
</dbReference>
<evidence type="ECO:0000259" key="7">
    <source>
        <dbReference type="Pfam" id="PF05425"/>
    </source>
</evidence>
<dbReference type="PANTHER" id="PTHR34820">
    <property type="entry name" value="INNER MEMBRANE PROTEIN YEBZ"/>
    <property type="match status" value="1"/>
</dbReference>
<feature type="transmembrane region" description="Helical" evidence="6">
    <location>
        <begin position="112"/>
        <end position="132"/>
    </location>
</feature>
<proteinExistence type="predicted"/>
<dbReference type="GO" id="GO:0006825">
    <property type="term" value="P:copper ion transport"/>
    <property type="evidence" value="ECO:0007669"/>
    <property type="project" value="InterPro"/>
</dbReference>
<feature type="transmembrane region" description="Helical" evidence="6">
    <location>
        <begin position="147"/>
        <end position="167"/>
    </location>
</feature>
<evidence type="ECO:0000256" key="4">
    <source>
        <dbReference type="ARBA" id="ARBA00022989"/>
    </source>
</evidence>
<keyword evidence="3 6" id="KW-0812">Transmembrane</keyword>
<name>A0A1Q9B170_9HYPH</name>
<feature type="transmembrane region" description="Helical" evidence="6">
    <location>
        <begin position="78"/>
        <end position="100"/>
    </location>
</feature>
<dbReference type="InterPro" id="IPR047689">
    <property type="entry name" value="CopD"/>
</dbReference>
<feature type="domain" description="Copper resistance protein D" evidence="7">
    <location>
        <begin position="182"/>
        <end position="290"/>
    </location>
</feature>
<keyword evidence="9" id="KW-1185">Reference proteome</keyword>
<feature type="transmembrane region" description="Helical" evidence="6">
    <location>
        <begin position="269"/>
        <end position="294"/>
    </location>
</feature>
<accession>A0A1Q9B170</accession>